<feature type="transmembrane region" description="Helical" evidence="10">
    <location>
        <begin position="182"/>
        <end position="202"/>
    </location>
</feature>
<dbReference type="PROSITE" id="PS50835">
    <property type="entry name" value="IG_LIKE"/>
    <property type="match status" value="3"/>
</dbReference>
<evidence type="ECO:0000256" key="4">
    <source>
        <dbReference type="ARBA" id="ARBA00022989"/>
    </source>
</evidence>
<dbReference type="Gene3D" id="2.60.40.10">
    <property type="entry name" value="Immunoglobulins"/>
    <property type="match status" value="3"/>
</dbReference>
<reference evidence="12" key="1">
    <citation type="submission" date="2019-10" db="EMBL/GenBank/DDBJ databases">
        <authorList>
            <person name="Soares A.E.R."/>
            <person name="Aleixo A."/>
            <person name="Schneider P."/>
            <person name="Miyaki C.Y."/>
            <person name="Schneider M.P."/>
            <person name="Mello C."/>
            <person name="Vasconcelos A.T.R."/>
        </authorList>
    </citation>
    <scope>NUCLEOTIDE SEQUENCE</scope>
    <source>
        <tissue evidence="12">Muscle</tissue>
    </source>
</reference>
<dbReference type="SUPFAM" id="SSF48726">
    <property type="entry name" value="Immunoglobulin"/>
    <property type="match status" value="3"/>
</dbReference>
<keyword evidence="13" id="KW-1185">Reference proteome</keyword>
<evidence type="ECO:0000256" key="7">
    <source>
        <dbReference type="ARBA" id="ARBA00023180"/>
    </source>
</evidence>
<feature type="domain" description="Ig-like" evidence="11">
    <location>
        <begin position="300"/>
        <end position="394"/>
    </location>
</feature>
<keyword evidence="6" id="KW-1015">Disulfide bond</keyword>
<dbReference type="InterPro" id="IPR003599">
    <property type="entry name" value="Ig_sub"/>
</dbReference>
<dbReference type="PRINTS" id="PR00213">
    <property type="entry name" value="MYELINP0"/>
</dbReference>
<name>A0ABQ9DXV2_9PASS</name>
<evidence type="ECO:0000313" key="12">
    <source>
        <dbReference type="EMBL" id="KAJ7427421.1"/>
    </source>
</evidence>
<dbReference type="PANTHER" id="PTHR13869:SF3">
    <property type="entry name" value="SODIUM CHANNEL SUBUNIT BETA-2"/>
    <property type="match status" value="1"/>
</dbReference>
<dbReference type="InterPro" id="IPR013783">
    <property type="entry name" value="Ig-like_fold"/>
</dbReference>
<proteinExistence type="predicted"/>
<dbReference type="InterPro" id="IPR036179">
    <property type="entry name" value="Ig-like_dom_sf"/>
</dbReference>
<keyword evidence="4 10" id="KW-1133">Transmembrane helix</keyword>
<dbReference type="PANTHER" id="PTHR13869">
    <property type="entry name" value="MYELIN P0 RELATED"/>
    <property type="match status" value="1"/>
</dbReference>
<comment type="subcellular location">
    <subcellularLocation>
        <location evidence="1">Membrane</location>
        <topology evidence="1">Single-pass type I membrane protein</topology>
    </subcellularLocation>
</comment>
<dbReference type="SMART" id="SM00406">
    <property type="entry name" value="IGv"/>
    <property type="match status" value="3"/>
</dbReference>
<accession>A0ABQ9DXV2</accession>
<gene>
    <name evidence="12" type="ORF">WISP_07273</name>
</gene>
<evidence type="ECO:0000256" key="8">
    <source>
        <dbReference type="ARBA" id="ARBA00023319"/>
    </source>
</evidence>
<keyword evidence="8" id="KW-0393">Immunoglobulin domain</keyword>
<organism evidence="12 13">
    <name type="scientific">Willisornis vidua</name>
    <name type="common">Xingu scale-backed antbird</name>
    <dbReference type="NCBI Taxonomy" id="1566151"/>
    <lineage>
        <taxon>Eukaryota</taxon>
        <taxon>Metazoa</taxon>
        <taxon>Chordata</taxon>
        <taxon>Craniata</taxon>
        <taxon>Vertebrata</taxon>
        <taxon>Euteleostomi</taxon>
        <taxon>Archelosauria</taxon>
        <taxon>Archosauria</taxon>
        <taxon>Dinosauria</taxon>
        <taxon>Saurischia</taxon>
        <taxon>Theropoda</taxon>
        <taxon>Coelurosauria</taxon>
        <taxon>Aves</taxon>
        <taxon>Neognathae</taxon>
        <taxon>Neoaves</taxon>
        <taxon>Telluraves</taxon>
        <taxon>Australaves</taxon>
        <taxon>Passeriformes</taxon>
        <taxon>Thamnophilidae</taxon>
        <taxon>Willisornis</taxon>
    </lineage>
</organism>
<dbReference type="Proteomes" id="UP001145742">
    <property type="component" value="Unassembled WGS sequence"/>
</dbReference>
<evidence type="ECO:0000256" key="2">
    <source>
        <dbReference type="ARBA" id="ARBA00022692"/>
    </source>
</evidence>
<dbReference type="Pfam" id="PF07686">
    <property type="entry name" value="V-set"/>
    <property type="match status" value="3"/>
</dbReference>
<evidence type="ECO:0000256" key="5">
    <source>
        <dbReference type="ARBA" id="ARBA00023136"/>
    </source>
</evidence>
<sequence>MAAGSLRPRCALRGALEAAREYNPVPAPSEPAQQRNKVPPPEQNFLHSVCNVLCLEIKASPKVRAFIGEQALLKCSFKSSSPITENLLVYWTYRPLDGGQMETVFHYQSTPHPTTVGKFKDRVSWVGNVASGDASIAIQSPEMSDNGTFFCSVKNPPDVYHNIPQTVLVVTERGLSFQLTSATLLSILVFLPSIIVVILLLVRMGRKFGMLKEKKKGGYKKSSIEVSDEYKNCHVVMGKGSRFNPKGNRYQVPIWHLYDGCKFQSKMKVLLSLTLVLTWLERCGGSGWVFTEPQLQASAGDSVLLQCRFLDLENRGWTMVKVDWLYKAGAGTQEEMVLYYYNDRVVPVGRFKDRVQWQGSRFRWDGSILLRDLHVNDSGTYECEIRLDLNSNIFRNCTVLHVSPPVQREDDLDPVPPRDSGFWPAVVGCGCVAMVVAFLAGLCVRKRFASNTALEKIGNSKKKAEEVLYCSIPGTEIPKADQDAKKKRRAEDIYITMHPSHCPENGVYVELSKRVIPAEWMGEGSQAPPGLGMEVMAPATINALNGTSVKLSCTFNSCYKVENKQFSLNWTYQECSNCSEELFLQFRMKIMNKQLDRFGNRVEFTGNPAKYDVSFTLKNVQLEDEGIYNCYVLNPPDRHRGYASISLKVLTKELPKHDSTVAVIVGASVGGFLAVVILVLMVVKCVRRKKQQRLNTDDQKTEEEGKTDGEGNPDEGTK</sequence>
<dbReference type="EMBL" id="WHWB01031955">
    <property type="protein sequence ID" value="KAJ7427421.1"/>
    <property type="molecule type" value="Genomic_DNA"/>
</dbReference>
<keyword evidence="7" id="KW-0325">Glycoprotein</keyword>
<comment type="caution">
    <text evidence="12">The sequence shown here is derived from an EMBL/GenBank/DDBJ whole genome shotgun (WGS) entry which is preliminary data.</text>
</comment>
<evidence type="ECO:0000256" key="9">
    <source>
        <dbReference type="SAM" id="MobiDB-lite"/>
    </source>
</evidence>
<evidence type="ECO:0000256" key="1">
    <source>
        <dbReference type="ARBA" id="ARBA00004479"/>
    </source>
</evidence>
<evidence type="ECO:0000256" key="6">
    <source>
        <dbReference type="ARBA" id="ARBA00023157"/>
    </source>
</evidence>
<feature type="region of interest" description="Disordered" evidence="9">
    <location>
        <begin position="692"/>
        <end position="718"/>
    </location>
</feature>
<feature type="domain" description="Ig-like" evidence="11">
    <location>
        <begin position="529"/>
        <end position="646"/>
    </location>
</feature>
<keyword evidence="5 10" id="KW-0472">Membrane</keyword>
<feature type="compositionally biased region" description="Basic and acidic residues" evidence="9">
    <location>
        <begin position="695"/>
        <end position="718"/>
    </location>
</feature>
<evidence type="ECO:0000259" key="11">
    <source>
        <dbReference type="PROSITE" id="PS50835"/>
    </source>
</evidence>
<dbReference type="InterPro" id="IPR000920">
    <property type="entry name" value="Myelin_P0-rel"/>
</dbReference>
<feature type="transmembrane region" description="Helical" evidence="10">
    <location>
        <begin position="422"/>
        <end position="442"/>
    </location>
</feature>
<evidence type="ECO:0000256" key="3">
    <source>
        <dbReference type="ARBA" id="ARBA00022729"/>
    </source>
</evidence>
<evidence type="ECO:0000313" key="13">
    <source>
        <dbReference type="Proteomes" id="UP001145742"/>
    </source>
</evidence>
<evidence type="ECO:0000256" key="10">
    <source>
        <dbReference type="SAM" id="Phobius"/>
    </source>
</evidence>
<feature type="domain" description="Ig-like" evidence="11">
    <location>
        <begin position="41"/>
        <end position="176"/>
    </location>
</feature>
<dbReference type="InterPro" id="IPR013106">
    <property type="entry name" value="Ig_V-set"/>
</dbReference>
<keyword evidence="2 10" id="KW-0812">Transmembrane</keyword>
<keyword evidence="3" id="KW-0732">Signal</keyword>
<protein>
    <recommendedName>
        <fullName evidence="11">Ig-like domain-containing protein</fullName>
    </recommendedName>
</protein>
<dbReference type="InterPro" id="IPR007110">
    <property type="entry name" value="Ig-like_dom"/>
</dbReference>
<feature type="transmembrane region" description="Helical" evidence="10">
    <location>
        <begin position="661"/>
        <end position="683"/>
    </location>
</feature>
<dbReference type="SMART" id="SM00409">
    <property type="entry name" value="IG"/>
    <property type="match status" value="3"/>
</dbReference>